<evidence type="ECO:0000256" key="6">
    <source>
        <dbReference type="SAM" id="Phobius"/>
    </source>
</evidence>
<evidence type="ECO:0000256" key="4">
    <source>
        <dbReference type="ARBA" id="ARBA00022989"/>
    </source>
</evidence>
<keyword evidence="4 6" id="KW-1133">Transmembrane helix</keyword>
<dbReference type="AlphaFoldDB" id="A0A7V3RF84"/>
<evidence type="ECO:0000256" key="5">
    <source>
        <dbReference type="ARBA" id="ARBA00023136"/>
    </source>
</evidence>
<protein>
    <recommendedName>
        <fullName evidence="8">Inorganic phosphate transporter</fullName>
    </recommendedName>
</protein>
<feature type="transmembrane region" description="Helical" evidence="6">
    <location>
        <begin position="127"/>
        <end position="152"/>
    </location>
</feature>
<dbReference type="Pfam" id="PF01384">
    <property type="entry name" value="PHO4"/>
    <property type="match status" value="1"/>
</dbReference>
<dbReference type="PANTHER" id="PTHR11101">
    <property type="entry name" value="PHOSPHATE TRANSPORTER"/>
    <property type="match status" value="1"/>
</dbReference>
<keyword evidence="5 6" id="KW-0472">Membrane</keyword>
<dbReference type="InterPro" id="IPR001204">
    <property type="entry name" value="Phos_transporter"/>
</dbReference>
<accession>A0A7V3RF84</accession>
<feature type="transmembrane region" description="Helical" evidence="6">
    <location>
        <begin position="44"/>
        <end position="60"/>
    </location>
</feature>
<sequence>MRGTFVRLMAFSFSIYASYSLGANNLANVTGPFIGKGLFGREEALLIGGAAMALGFLTASKRVIYTVGKGITTMEPFDSSISIFGAGSALLIFSLIGIPISSAQSIVGSTTGVGFVKGMKTISLRTILKIVTGWLVTPFVTAAIAVIIYMIMKLLWG</sequence>
<dbReference type="PANTHER" id="PTHR11101:SF80">
    <property type="entry name" value="PHOSPHATE TRANSPORTER"/>
    <property type="match status" value="1"/>
</dbReference>
<name>A0A7V3RF84_9BACT</name>
<dbReference type="GO" id="GO:0016020">
    <property type="term" value="C:membrane"/>
    <property type="evidence" value="ECO:0007669"/>
    <property type="project" value="UniProtKB-SubCell"/>
</dbReference>
<feature type="transmembrane region" description="Helical" evidence="6">
    <location>
        <begin position="81"/>
        <end position="107"/>
    </location>
</feature>
<evidence type="ECO:0000256" key="3">
    <source>
        <dbReference type="ARBA" id="ARBA00022692"/>
    </source>
</evidence>
<gene>
    <name evidence="7" type="ORF">ENX73_04960</name>
</gene>
<evidence type="ECO:0008006" key="8">
    <source>
        <dbReference type="Google" id="ProtNLM"/>
    </source>
</evidence>
<evidence type="ECO:0000256" key="1">
    <source>
        <dbReference type="ARBA" id="ARBA00004141"/>
    </source>
</evidence>
<comment type="caution">
    <text evidence="7">The sequence shown here is derived from an EMBL/GenBank/DDBJ whole genome shotgun (WGS) entry which is preliminary data.</text>
</comment>
<dbReference type="GO" id="GO:0035435">
    <property type="term" value="P:phosphate ion transmembrane transport"/>
    <property type="evidence" value="ECO:0007669"/>
    <property type="project" value="TreeGrafter"/>
</dbReference>
<evidence type="ECO:0000313" key="7">
    <source>
        <dbReference type="EMBL" id="HGE75457.1"/>
    </source>
</evidence>
<dbReference type="EMBL" id="DTPE01000197">
    <property type="protein sequence ID" value="HGE75457.1"/>
    <property type="molecule type" value="Genomic_DNA"/>
</dbReference>
<evidence type="ECO:0000256" key="2">
    <source>
        <dbReference type="ARBA" id="ARBA00022448"/>
    </source>
</evidence>
<keyword evidence="3 6" id="KW-0812">Transmembrane</keyword>
<proteinExistence type="predicted"/>
<dbReference type="GO" id="GO:0005315">
    <property type="term" value="F:phosphate transmembrane transporter activity"/>
    <property type="evidence" value="ECO:0007669"/>
    <property type="project" value="InterPro"/>
</dbReference>
<reference evidence="7" key="1">
    <citation type="journal article" date="2020" name="mSystems">
        <title>Genome- and Community-Level Interaction Insights into Carbon Utilization and Element Cycling Functions of Hydrothermarchaeota in Hydrothermal Sediment.</title>
        <authorList>
            <person name="Zhou Z."/>
            <person name="Liu Y."/>
            <person name="Xu W."/>
            <person name="Pan J."/>
            <person name="Luo Z.H."/>
            <person name="Li M."/>
        </authorList>
    </citation>
    <scope>NUCLEOTIDE SEQUENCE [LARGE SCALE GENOMIC DNA]</scope>
    <source>
        <strain evidence="7">SpSt-966</strain>
    </source>
</reference>
<organism evidence="7">
    <name type="scientific">Mesoaciditoga lauensis</name>
    <dbReference type="NCBI Taxonomy" id="1495039"/>
    <lineage>
        <taxon>Bacteria</taxon>
        <taxon>Thermotogati</taxon>
        <taxon>Thermotogota</taxon>
        <taxon>Thermotogae</taxon>
        <taxon>Mesoaciditogales</taxon>
        <taxon>Mesoaciditogaceae</taxon>
        <taxon>Mesoaciditoga</taxon>
    </lineage>
</organism>
<comment type="subcellular location">
    <subcellularLocation>
        <location evidence="1">Membrane</location>
        <topology evidence="1">Multi-pass membrane protein</topology>
    </subcellularLocation>
</comment>
<keyword evidence="2" id="KW-0813">Transport</keyword>